<comment type="caution">
    <text evidence="1">The sequence shown here is derived from an EMBL/GenBank/DDBJ whole genome shotgun (WGS) entry which is preliminary data.</text>
</comment>
<dbReference type="AlphaFoldDB" id="A0A367R2R5"/>
<dbReference type="EMBL" id="LXQE01000195">
    <property type="protein sequence ID" value="RCJ29893.1"/>
    <property type="molecule type" value="Genomic_DNA"/>
</dbReference>
<protein>
    <submittedName>
        <fullName evidence="1">Uncharacterized protein</fullName>
    </submittedName>
</protein>
<gene>
    <name evidence="1" type="ORF">A6769_35205</name>
</gene>
<evidence type="ECO:0000313" key="1">
    <source>
        <dbReference type="EMBL" id="RCJ29893.1"/>
    </source>
</evidence>
<organism evidence="1 2">
    <name type="scientific">Nostoc punctiforme NIES-2108</name>
    <dbReference type="NCBI Taxonomy" id="1356359"/>
    <lineage>
        <taxon>Bacteria</taxon>
        <taxon>Bacillati</taxon>
        <taxon>Cyanobacteriota</taxon>
        <taxon>Cyanophyceae</taxon>
        <taxon>Nostocales</taxon>
        <taxon>Nostocaceae</taxon>
        <taxon>Nostoc</taxon>
    </lineage>
</organism>
<proteinExistence type="predicted"/>
<reference evidence="1 2" key="1">
    <citation type="submission" date="2016-04" db="EMBL/GenBank/DDBJ databases">
        <authorList>
            <person name="Evans L.H."/>
            <person name="Alamgir A."/>
            <person name="Owens N."/>
            <person name="Weber N.D."/>
            <person name="Virtaneva K."/>
            <person name="Barbian K."/>
            <person name="Babar A."/>
            <person name="Rosenke K."/>
        </authorList>
    </citation>
    <scope>NUCLEOTIDE SEQUENCE [LARGE SCALE GENOMIC DNA]</scope>
    <source>
        <strain evidence="1">NIES-2108</strain>
    </source>
</reference>
<evidence type="ECO:0000313" key="2">
    <source>
        <dbReference type="Proteomes" id="UP000252085"/>
    </source>
</evidence>
<accession>A0A367R2R5</accession>
<name>A0A367R2R5_NOSPU</name>
<dbReference type="Proteomes" id="UP000252085">
    <property type="component" value="Unassembled WGS sequence"/>
</dbReference>
<sequence>MTLFKLVLDLIADLFLRDRHWFRRISGGTWHYVVVDLSKYSDYWHNQDILDPLYYWHNQDILDPSEIELRREHWGKKRFESVAKVETRDVLSYSRYSKEQCFRCWQSRLVSKT</sequence>